<dbReference type="InterPro" id="IPR050189">
    <property type="entry name" value="MFS_Efflux_Transporters"/>
</dbReference>
<evidence type="ECO:0000256" key="3">
    <source>
        <dbReference type="ARBA" id="ARBA00022692"/>
    </source>
</evidence>
<comment type="caution">
    <text evidence="8">The sequence shown here is derived from an EMBL/GenBank/DDBJ whole genome shotgun (WGS) entry which is preliminary data.</text>
</comment>
<evidence type="ECO:0000259" key="7">
    <source>
        <dbReference type="PROSITE" id="PS50850"/>
    </source>
</evidence>
<dbReference type="Proteomes" id="UP000446768">
    <property type="component" value="Unassembled WGS sequence"/>
</dbReference>
<feature type="transmembrane region" description="Helical" evidence="6">
    <location>
        <begin position="65"/>
        <end position="85"/>
    </location>
</feature>
<keyword evidence="5 6" id="KW-0472">Membrane</keyword>
<evidence type="ECO:0000256" key="5">
    <source>
        <dbReference type="ARBA" id="ARBA00023136"/>
    </source>
</evidence>
<evidence type="ECO:0000256" key="4">
    <source>
        <dbReference type="ARBA" id="ARBA00022989"/>
    </source>
</evidence>
<feature type="transmembrane region" description="Helical" evidence="6">
    <location>
        <begin position="391"/>
        <end position="413"/>
    </location>
</feature>
<dbReference type="RefSeq" id="WP_154376643.1">
    <property type="nucleotide sequence ID" value="NZ_WKJJ01000011.1"/>
</dbReference>
<feature type="transmembrane region" description="Helical" evidence="6">
    <location>
        <begin position="30"/>
        <end position="53"/>
    </location>
</feature>
<feature type="domain" description="Major facilitator superfamily (MFS) profile" evidence="7">
    <location>
        <begin position="28"/>
        <end position="417"/>
    </location>
</feature>
<dbReference type="CDD" id="cd17473">
    <property type="entry name" value="MFS_arabinose_efflux_permease_like"/>
    <property type="match status" value="1"/>
</dbReference>
<keyword evidence="3 6" id="KW-0812">Transmembrane</keyword>
<feature type="transmembrane region" description="Helical" evidence="6">
    <location>
        <begin position="256"/>
        <end position="282"/>
    </location>
</feature>
<dbReference type="AlphaFoldDB" id="A0A7X2IPP6"/>
<dbReference type="EMBL" id="WKJJ01000011">
    <property type="protein sequence ID" value="MRV73765.1"/>
    <property type="molecule type" value="Genomic_DNA"/>
</dbReference>
<feature type="transmembrane region" description="Helical" evidence="6">
    <location>
        <begin position="294"/>
        <end position="316"/>
    </location>
</feature>
<comment type="subcellular location">
    <subcellularLocation>
        <location evidence="1">Cell membrane</location>
        <topology evidence="1">Multi-pass membrane protein</topology>
    </subcellularLocation>
</comment>
<dbReference type="GO" id="GO:0005886">
    <property type="term" value="C:plasma membrane"/>
    <property type="evidence" value="ECO:0007669"/>
    <property type="project" value="UniProtKB-SubCell"/>
</dbReference>
<keyword evidence="9" id="KW-1185">Reference proteome</keyword>
<feature type="transmembrane region" description="Helical" evidence="6">
    <location>
        <begin position="357"/>
        <end position="379"/>
    </location>
</feature>
<dbReference type="GO" id="GO:0022857">
    <property type="term" value="F:transmembrane transporter activity"/>
    <property type="evidence" value="ECO:0007669"/>
    <property type="project" value="InterPro"/>
</dbReference>
<evidence type="ECO:0000313" key="9">
    <source>
        <dbReference type="Proteomes" id="UP000446768"/>
    </source>
</evidence>
<feature type="transmembrane region" description="Helical" evidence="6">
    <location>
        <begin position="322"/>
        <end position="345"/>
    </location>
</feature>
<dbReference type="InterPro" id="IPR011701">
    <property type="entry name" value="MFS"/>
</dbReference>
<accession>A0A7X2IPP6</accession>
<keyword evidence="2" id="KW-1003">Cell membrane</keyword>
<feature type="transmembrane region" description="Helical" evidence="6">
    <location>
        <begin position="97"/>
        <end position="115"/>
    </location>
</feature>
<dbReference type="SUPFAM" id="SSF103473">
    <property type="entry name" value="MFS general substrate transporter"/>
    <property type="match status" value="1"/>
</dbReference>
<evidence type="ECO:0000256" key="6">
    <source>
        <dbReference type="SAM" id="Phobius"/>
    </source>
</evidence>
<feature type="transmembrane region" description="Helical" evidence="6">
    <location>
        <begin position="232"/>
        <end position="250"/>
    </location>
</feature>
<gene>
    <name evidence="8" type="ORF">GJ700_18810</name>
</gene>
<dbReference type="PANTHER" id="PTHR43124:SF3">
    <property type="entry name" value="CHLORAMPHENICOL EFFLUX PUMP RV0191"/>
    <property type="match status" value="1"/>
</dbReference>
<feature type="transmembrane region" description="Helical" evidence="6">
    <location>
        <begin position="160"/>
        <end position="178"/>
    </location>
</feature>
<evidence type="ECO:0000256" key="2">
    <source>
        <dbReference type="ARBA" id="ARBA00022475"/>
    </source>
</evidence>
<dbReference type="Pfam" id="PF07690">
    <property type="entry name" value="MFS_1"/>
    <property type="match status" value="1"/>
</dbReference>
<organism evidence="8 9">
    <name type="scientific">Pseudoduganella rivuli</name>
    <dbReference type="NCBI Taxonomy" id="2666085"/>
    <lineage>
        <taxon>Bacteria</taxon>
        <taxon>Pseudomonadati</taxon>
        <taxon>Pseudomonadota</taxon>
        <taxon>Betaproteobacteria</taxon>
        <taxon>Burkholderiales</taxon>
        <taxon>Oxalobacteraceae</taxon>
        <taxon>Telluria group</taxon>
        <taxon>Pseudoduganella</taxon>
    </lineage>
</organism>
<evidence type="ECO:0000313" key="8">
    <source>
        <dbReference type="EMBL" id="MRV73765.1"/>
    </source>
</evidence>
<dbReference type="PANTHER" id="PTHR43124">
    <property type="entry name" value="PURINE EFFLUX PUMP PBUE"/>
    <property type="match status" value="1"/>
</dbReference>
<reference evidence="8 9" key="1">
    <citation type="submission" date="2019-11" db="EMBL/GenBank/DDBJ databases">
        <title>Novel species isolated from a subtropical stream in China.</title>
        <authorList>
            <person name="Lu H."/>
        </authorList>
    </citation>
    <scope>NUCLEOTIDE SEQUENCE [LARGE SCALE GENOMIC DNA]</scope>
    <source>
        <strain evidence="8 9">FT92W</strain>
    </source>
</reference>
<dbReference type="Gene3D" id="1.20.1250.20">
    <property type="entry name" value="MFS general substrate transporter like domains"/>
    <property type="match status" value="1"/>
</dbReference>
<proteinExistence type="predicted"/>
<evidence type="ECO:0000256" key="1">
    <source>
        <dbReference type="ARBA" id="ARBA00004651"/>
    </source>
</evidence>
<name>A0A7X2IPP6_9BURK</name>
<dbReference type="InterPro" id="IPR036259">
    <property type="entry name" value="MFS_trans_sf"/>
</dbReference>
<protein>
    <submittedName>
        <fullName evidence="8">MFS transporter</fullName>
    </submittedName>
</protein>
<sequence length="417" mass="42334">MNPCTISDAKVAGEATASPAKSAATYRHALVLLLGSCLPIMAAVLIAPVLPQIMRQFAGVAHADVLVPLALTVPALVVGLASPFAGSIVDRTGRKRLLLAGLVLYSACGTAPLYVESLAAVIASRVGVGIAEAVIMTVCTSLIADYFSGALRERYLAQQTIWASISATLFFGVGGALGEMGWRAPFWLYFAGLLLLPVMALMLWEPQADDAAHGQGGSGHPDGAGRPFPARAVAGICAITFGGAIAFYTLPVHLGFLMNGIGIVSPASIGMAAALGSVANVAGAVSFRRLSARGVPASLAIAFAALGAGFLVAASADGYNAMLLGAVLHGYGSGLLVPTMLTWLMRQLQFEERGRGTGMFMASFFSGQFVCPLIVLAGGKALGTMGAAMGALGWLVVVAAATAAAAATGRVVAARQA</sequence>
<dbReference type="PROSITE" id="PS50850">
    <property type="entry name" value="MFS"/>
    <property type="match status" value="1"/>
</dbReference>
<feature type="transmembrane region" description="Helical" evidence="6">
    <location>
        <begin position="184"/>
        <end position="204"/>
    </location>
</feature>
<keyword evidence="4 6" id="KW-1133">Transmembrane helix</keyword>
<dbReference type="InterPro" id="IPR020846">
    <property type="entry name" value="MFS_dom"/>
</dbReference>